<dbReference type="Proteomes" id="UP000233524">
    <property type="component" value="Unassembled WGS sequence"/>
</dbReference>
<dbReference type="OrthoDB" id="5317787at2759"/>
<feature type="compositionally biased region" description="Acidic residues" evidence="1">
    <location>
        <begin position="79"/>
        <end position="89"/>
    </location>
</feature>
<gene>
    <name evidence="2" type="ORF">jhhlp_003459</name>
</gene>
<feature type="region of interest" description="Disordered" evidence="1">
    <location>
        <begin position="233"/>
        <end position="266"/>
    </location>
</feature>
<name>A0A2N3N8T3_9PEZI</name>
<dbReference type="InParanoid" id="A0A2N3N8T3"/>
<accession>A0A2N3N8T3</accession>
<keyword evidence="3" id="KW-1185">Reference proteome</keyword>
<evidence type="ECO:0000256" key="1">
    <source>
        <dbReference type="SAM" id="MobiDB-lite"/>
    </source>
</evidence>
<comment type="caution">
    <text evidence="2">The sequence shown here is derived from an EMBL/GenBank/DDBJ whole genome shotgun (WGS) entry which is preliminary data.</text>
</comment>
<dbReference type="STRING" id="41688.A0A2N3N8T3"/>
<feature type="region of interest" description="Disordered" evidence="1">
    <location>
        <begin position="1"/>
        <end position="107"/>
    </location>
</feature>
<feature type="compositionally biased region" description="Polar residues" evidence="1">
    <location>
        <begin position="39"/>
        <end position="55"/>
    </location>
</feature>
<feature type="compositionally biased region" description="Low complexity" evidence="1">
    <location>
        <begin position="23"/>
        <end position="38"/>
    </location>
</feature>
<reference evidence="2 3" key="1">
    <citation type="journal article" date="2017" name="G3 (Bethesda)">
        <title>First Draft Genome Sequence of the Pathogenic Fungus Lomentospora prolificans (Formerly Scedosporium prolificans).</title>
        <authorList>
            <person name="Luo R."/>
            <person name="Zimin A."/>
            <person name="Workman R."/>
            <person name="Fan Y."/>
            <person name="Pertea G."/>
            <person name="Grossman N."/>
            <person name="Wear M.P."/>
            <person name="Jia B."/>
            <person name="Miller H."/>
            <person name="Casadevall A."/>
            <person name="Timp W."/>
            <person name="Zhang S.X."/>
            <person name="Salzberg S.L."/>
        </authorList>
    </citation>
    <scope>NUCLEOTIDE SEQUENCE [LARGE SCALE GENOMIC DNA]</scope>
    <source>
        <strain evidence="2 3">JHH-5317</strain>
    </source>
</reference>
<proteinExistence type="predicted"/>
<dbReference type="VEuPathDB" id="FungiDB:jhhlp_003459"/>
<dbReference type="EMBL" id="NLAX01000010">
    <property type="protein sequence ID" value="PKS08849.1"/>
    <property type="molecule type" value="Genomic_DNA"/>
</dbReference>
<sequence>MTSSPRRPPTSWAGSRSSDRTSHTNASSTTPPTSAHCSRTGSRLTHGFTKSSQTHQGREDSPSSAYYDRSSTDTFDSSLDSDDNESQDSNEDHHRIPPLPLYRKAVTGPTVQPSNYRIFPELFPSLDKMYIRHDEYTSDGNMNLRVDTQLPHRPHRHVQLFHLRMYDLDDRVFSLRRYCRESGREVCRTKREYTAAASDGGRQALQRSVSSVFRSLGARPQFRRMSSSSTLFSFKNGPVGKRPDSGLSMRSEILDSPDEPEQKSKSVPTNAIKLMFTNYATIEVVRKGGGPAPKRYDFSWWGRKYSWKRIYNANLGTTSFHLIRDSQPEAFLANVVAEARSPNELTSDEMDGGWMPPCTMWFSQEPDAALAEVFVSTGLISLVDDCIRNRWDPKRGSRFPTLRR</sequence>
<evidence type="ECO:0000313" key="2">
    <source>
        <dbReference type="EMBL" id="PKS08849.1"/>
    </source>
</evidence>
<protein>
    <submittedName>
        <fullName evidence="2">Uncharacterized protein</fullName>
    </submittedName>
</protein>
<evidence type="ECO:0000313" key="3">
    <source>
        <dbReference type="Proteomes" id="UP000233524"/>
    </source>
</evidence>
<dbReference type="AlphaFoldDB" id="A0A2N3N8T3"/>
<organism evidence="2 3">
    <name type="scientific">Lomentospora prolificans</name>
    <dbReference type="NCBI Taxonomy" id="41688"/>
    <lineage>
        <taxon>Eukaryota</taxon>
        <taxon>Fungi</taxon>
        <taxon>Dikarya</taxon>
        <taxon>Ascomycota</taxon>
        <taxon>Pezizomycotina</taxon>
        <taxon>Sordariomycetes</taxon>
        <taxon>Hypocreomycetidae</taxon>
        <taxon>Microascales</taxon>
        <taxon>Microascaceae</taxon>
        <taxon>Lomentospora</taxon>
    </lineage>
</organism>